<keyword evidence="3" id="KW-1185">Reference proteome</keyword>
<protein>
    <submittedName>
        <fullName evidence="2">Uncharacterized protein</fullName>
    </submittedName>
</protein>
<reference evidence="2 3" key="1">
    <citation type="submission" date="2020-02" db="EMBL/GenBank/DDBJ databases">
        <authorList>
            <person name="Ferguson B K."/>
        </authorList>
    </citation>
    <scope>NUCLEOTIDE SEQUENCE [LARGE SCALE GENOMIC DNA]</scope>
</reference>
<name>A0A6H5H007_9HEMI</name>
<dbReference type="EMBL" id="CADCXU010021304">
    <property type="protein sequence ID" value="CAB0009016.1"/>
    <property type="molecule type" value="Genomic_DNA"/>
</dbReference>
<dbReference type="Proteomes" id="UP000479000">
    <property type="component" value="Unassembled WGS sequence"/>
</dbReference>
<evidence type="ECO:0000313" key="3">
    <source>
        <dbReference type="Proteomes" id="UP000479000"/>
    </source>
</evidence>
<evidence type="ECO:0000256" key="1">
    <source>
        <dbReference type="SAM" id="MobiDB-lite"/>
    </source>
</evidence>
<gene>
    <name evidence="2" type="ORF">NTEN_LOCUS14207</name>
</gene>
<organism evidence="2 3">
    <name type="scientific">Nesidiocoris tenuis</name>
    <dbReference type="NCBI Taxonomy" id="355587"/>
    <lineage>
        <taxon>Eukaryota</taxon>
        <taxon>Metazoa</taxon>
        <taxon>Ecdysozoa</taxon>
        <taxon>Arthropoda</taxon>
        <taxon>Hexapoda</taxon>
        <taxon>Insecta</taxon>
        <taxon>Pterygota</taxon>
        <taxon>Neoptera</taxon>
        <taxon>Paraneoptera</taxon>
        <taxon>Hemiptera</taxon>
        <taxon>Heteroptera</taxon>
        <taxon>Panheteroptera</taxon>
        <taxon>Cimicomorpha</taxon>
        <taxon>Miridae</taxon>
        <taxon>Dicyphina</taxon>
        <taxon>Nesidiocoris</taxon>
    </lineage>
</organism>
<evidence type="ECO:0000313" key="2">
    <source>
        <dbReference type="EMBL" id="CAB0009016.1"/>
    </source>
</evidence>
<sequence length="111" mass="12844">MLLRRTVPTGNRSAWQTLSATQLLRNQPTTRALRRKRNSKANPHRPIQIFIKTSRVVKPVRRKPRPLAAGMLGHIRPRKGSYLPKEALHPRHFLEGSPKAVSILTYWRPRT</sequence>
<feature type="region of interest" description="Disordered" evidence="1">
    <location>
        <begin position="25"/>
        <end position="46"/>
    </location>
</feature>
<dbReference type="AlphaFoldDB" id="A0A6H5H007"/>
<accession>A0A6H5H007</accession>
<proteinExistence type="predicted"/>
<feature type="compositionally biased region" description="Basic residues" evidence="1">
    <location>
        <begin position="32"/>
        <end position="43"/>
    </location>
</feature>